<keyword evidence="2" id="KW-1185">Reference proteome</keyword>
<accession>A0A5B7GVI2</accession>
<evidence type="ECO:0000313" key="1">
    <source>
        <dbReference type="EMBL" id="MPC61549.1"/>
    </source>
</evidence>
<comment type="caution">
    <text evidence="1">The sequence shown here is derived from an EMBL/GenBank/DDBJ whole genome shotgun (WGS) entry which is preliminary data.</text>
</comment>
<dbReference type="AlphaFoldDB" id="A0A5B7GVI2"/>
<proteinExistence type="predicted"/>
<reference evidence="1 2" key="1">
    <citation type="submission" date="2019-05" db="EMBL/GenBank/DDBJ databases">
        <title>Another draft genome of Portunus trituberculatus and its Hox gene families provides insights of decapod evolution.</title>
        <authorList>
            <person name="Jeong J.-H."/>
            <person name="Song I."/>
            <person name="Kim S."/>
            <person name="Choi T."/>
            <person name="Kim D."/>
            <person name="Ryu S."/>
            <person name="Kim W."/>
        </authorList>
    </citation>
    <scope>NUCLEOTIDE SEQUENCE [LARGE SCALE GENOMIC DNA]</scope>
    <source>
        <tissue evidence="1">Muscle</tissue>
    </source>
</reference>
<protein>
    <submittedName>
        <fullName evidence="1">Uncharacterized protein</fullName>
    </submittedName>
</protein>
<gene>
    <name evidence="1" type="ORF">E2C01_055622</name>
</gene>
<sequence length="79" mass="8858">MKRRFGVGKNCRCGERTVRCSTPRGEKNREAGCHPKFSHLLSLRVDMVVVVMVQHMFRNPALAHFGGTVHVTSHCALVL</sequence>
<organism evidence="1 2">
    <name type="scientific">Portunus trituberculatus</name>
    <name type="common">Swimming crab</name>
    <name type="synonym">Neptunus trituberculatus</name>
    <dbReference type="NCBI Taxonomy" id="210409"/>
    <lineage>
        <taxon>Eukaryota</taxon>
        <taxon>Metazoa</taxon>
        <taxon>Ecdysozoa</taxon>
        <taxon>Arthropoda</taxon>
        <taxon>Crustacea</taxon>
        <taxon>Multicrustacea</taxon>
        <taxon>Malacostraca</taxon>
        <taxon>Eumalacostraca</taxon>
        <taxon>Eucarida</taxon>
        <taxon>Decapoda</taxon>
        <taxon>Pleocyemata</taxon>
        <taxon>Brachyura</taxon>
        <taxon>Eubrachyura</taxon>
        <taxon>Portunoidea</taxon>
        <taxon>Portunidae</taxon>
        <taxon>Portuninae</taxon>
        <taxon>Portunus</taxon>
    </lineage>
</organism>
<name>A0A5B7GVI2_PORTR</name>
<dbReference type="EMBL" id="VSRR010018642">
    <property type="protein sequence ID" value="MPC61549.1"/>
    <property type="molecule type" value="Genomic_DNA"/>
</dbReference>
<evidence type="ECO:0000313" key="2">
    <source>
        <dbReference type="Proteomes" id="UP000324222"/>
    </source>
</evidence>
<dbReference type="Proteomes" id="UP000324222">
    <property type="component" value="Unassembled WGS sequence"/>
</dbReference>